<keyword evidence="2" id="KW-0547">Nucleotide-binding</keyword>
<keyword evidence="6" id="KW-1185">Reference proteome</keyword>
<dbReference type="PANTHER" id="PTHR42781:SF4">
    <property type="entry name" value="SPERMIDINE_PUTRESCINE IMPORT ATP-BINDING PROTEIN POTA"/>
    <property type="match status" value="1"/>
</dbReference>
<reference evidence="6" key="1">
    <citation type="submission" date="2017-01" db="EMBL/GenBank/DDBJ databases">
        <authorList>
            <person name="Varghese N."/>
            <person name="Submissions S."/>
        </authorList>
    </citation>
    <scope>NUCLEOTIDE SEQUENCE [LARGE SCALE GENOMIC DNA]</scope>
    <source>
        <strain evidence="6">DSM 19945</strain>
    </source>
</reference>
<dbReference type="InterPro" id="IPR003593">
    <property type="entry name" value="AAA+_ATPase"/>
</dbReference>
<dbReference type="InterPro" id="IPR027417">
    <property type="entry name" value="P-loop_NTPase"/>
</dbReference>
<dbReference type="SMART" id="SM00382">
    <property type="entry name" value="AAA"/>
    <property type="match status" value="1"/>
</dbReference>
<dbReference type="PANTHER" id="PTHR42781">
    <property type="entry name" value="SPERMIDINE/PUTRESCINE IMPORT ATP-BINDING PROTEIN POTA"/>
    <property type="match status" value="1"/>
</dbReference>
<evidence type="ECO:0000313" key="5">
    <source>
        <dbReference type="EMBL" id="SIS41751.1"/>
    </source>
</evidence>
<dbReference type="Gene3D" id="3.40.50.300">
    <property type="entry name" value="P-loop containing nucleotide triphosphate hydrolases"/>
    <property type="match status" value="1"/>
</dbReference>
<protein>
    <submittedName>
        <fullName evidence="5">Iron(III) transport system ATP-binding protein</fullName>
    </submittedName>
</protein>
<dbReference type="GO" id="GO:0005524">
    <property type="term" value="F:ATP binding"/>
    <property type="evidence" value="ECO:0007669"/>
    <property type="project" value="UniProtKB-KW"/>
</dbReference>
<feature type="domain" description="ABC transporter" evidence="4">
    <location>
        <begin position="4"/>
        <end position="236"/>
    </location>
</feature>
<organism evidence="5 6">
    <name type="scientific">Rhodobacter aestuarii</name>
    <dbReference type="NCBI Taxonomy" id="453582"/>
    <lineage>
        <taxon>Bacteria</taxon>
        <taxon>Pseudomonadati</taxon>
        <taxon>Pseudomonadota</taxon>
        <taxon>Alphaproteobacteria</taxon>
        <taxon>Rhodobacterales</taxon>
        <taxon>Rhodobacter group</taxon>
        <taxon>Rhodobacter</taxon>
    </lineage>
</organism>
<keyword evidence="1" id="KW-0813">Transport</keyword>
<dbReference type="Pfam" id="PF00005">
    <property type="entry name" value="ABC_tran"/>
    <property type="match status" value="1"/>
</dbReference>
<proteinExistence type="predicted"/>
<dbReference type="FunFam" id="3.40.50.300:FF:000425">
    <property type="entry name" value="Probable ABC transporter, ATP-binding subunit"/>
    <property type="match status" value="1"/>
</dbReference>
<dbReference type="GO" id="GO:0015697">
    <property type="term" value="P:quaternary ammonium group transport"/>
    <property type="evidence" value="ECO:0007669"/>
    <property type="project" value="UniProtKB-ARBA"/>
</dbReference>
<dbReference type="EMBL" id="FTOG01000001">
    <property type="protein sequence ID" value="SIS41751.1"/>
    <property type="molecule type" value="Genomic_DNA"/>
</dbReference>
<keyword evidence="3 5" id="KW-0067">ATP-binding</keyword>
<dbReference type="PROSITE" id="PS50893">
    <property type="entry name" value="ABC_TRANSPORTER_2"/>
    <property type="match status" value="1"/>
</dbReference>
<dbReference type="InterPro" id="IPR017871">
    <property type="entry name" value="ABC_transporter-like_CS"/>
</dbReference>
<dbReference type="AlphaFoldDB" id="A0A1N7IXM6"/>
<evidence type="ECO:0000313" key="6">
    <source>
        <dbReference type="Proteomes" id="UP000186221"/>
    </source>
</evidence>
<dbReference type="InterPro" id="IPR050093">
    <property type="entry name" value="ABC_SmlMolc_Importer"/>
</dbReference>
<gene>
    <name evidence="5" type="ORF">SAMN05421580_10196</name>
</gene>
<evidence type="ECO:0000256" key="3">
    <source>
        <dbReference type="ARBA" id="ARBA00022840"/>
    </source>
</evidence>
<dbReference type="PROSITE" id="PS00211">
    <property type="entry name" value="ABC_TRANSPORTER_1"/>
    <property type="match status" value="1"/>
</dbReference>
<dbReference type="SUPFAM" id="SSF52540">
    <property type="entry name" value="P-loop containing nucleoside triphosphate hydrolases"/>
    <property type="match status" value="1"/>
</dbReference>
<dbReference type="RefSeq" id="WP_076483080.1">
    <property type="nucleotide sequence ID" value="NZ_FTOG01000001.1"/>
</dbReference>
<evidence type="ECO:0000259" key="4">
    <source>
        <dbReference type="PROSITE" id="PS50893"/>
    </source>
</evidence>
<dbReference type="OrthoDB" id="9802264at2"/>
<name>A0A1N7IXM6_9RHOB</name>
<dbReference type="InterPro" id="IPR003439">
    <property type="entry name" value="ABC_transporter-like_ATP-bd"/>
</dbReference>
<dbReference type="GO" id="GO:0016887">
    <property type="term" value="F:ATP hydrolysis activity"/>
    <property type="evidence" value="ECO:0007669"/>
    <property type="project" value="InterPro"/>
</dbReference>
<evidence type="ECO:0000256" key="2">
    <source>
        <dbReference type="ARBA" id="ARBA00022741"/>
    </source>
</evidence>
<accession>A0A1N7IXM6</accession>
<evidence type="ECO:0000256" key="1">
    <source>
        <dbReference type="ARBA" id="ARBA00022448"/>
    </source>
</evidence>
<dbReference type="Proteomes" id="UP000186221">
    <property type="component" value="Unassembled WGS sequence"/>
</dbReference>
<dbReference type="STRING" id="453582.SAMN05421580_10196"/>
<sequence>MAALSFQNLSRSFGDIRALDGVSADIPEGSFLALLGPSGCGKTTLLRLIAGLDRPDGGSLHIGETLVAGPEQFIGPEARGLGMVFQSYALWPHMTVAGNVAFGLNRLGRADRATRVERALHTVGLSDMAGRRPHELSGGQRQRVALARALAARPRVLLLDEPLANLDAHLRQQMLAEFRRIHAETGCTMVFVTHDQNEAMAVADLIGVMDRGQLMQLGSPQDLFQRPANEMVARFVGHGRTLPVTVVLRGTRRCRFMIGGCTFTLPGIAPPGPAWLCLHPSDLTLSTNKSGLVARVTDLRFEDGYQVAHLWLEDLPEAAPLVLRLDHPLVLGAEVRVTVRGGWVLPRAAVSTPSFQTVPA</sequence>